<protein>
    <recommendedName>
        <fullName evidence="3">DUF2442 domain-containing protein</fullName>
    </recommendedName>
</protein>
<dbReference type="EMBL" id="FUKI01000166">
    <property type="protein sequence ID" value="SJM96201.1"/>
    <property type="molecule type" value="Genomic_DNA"/>
</dbReference>
<evidence type="ECO:0000313" key="1">
    <source>
        <dbReference type="EMBL" id="SJM96201.1"/>
    </source>
</evidence>
<gene>
    <name evidence="1" type="ORF">CRENPOLYSF1_860006</name>
</gene>
<dbReference type="OrthoDB" id="9803723at2"/>
<evidence type="ECO:0008006" key="3">
    <source>
        <dbReference type="Google" id="ProtNLM"/>
    </source>
</evidence>
<dbReference type="SUPFAM" id="SSF143880">
    <property type="entry name" value="NE0471 N-terminal domain-like"/>
    <property type="match status" value="1"/>
</dbReference>
<dbReference type="AlphaFoldDB" id="A0A1R4HJI4"/>
<dbReference type="InterPro" id="IPR036782">
    <property type="entry name" value="NE0471-like_N"/>
</dbReference>
<dbReference type="InterPro" id="IPR018841">
    <property type="entry name" value="DUF2442"/>
</dbReference>
<proteinExistence type="predicted"/>
<dbReference type="Proteomes" id="UP000195667">
    <property type="component" value="Unassembled WGS sequence"/>
</dbReference>
<evidence type="ECO:0000313" key="2">
    <source>
        <dbReference type="Proteomes" id="UP000195667"/>
    </source>
</evidence>
<dbReference type="Gene3D" id="3.30.2020.10">
    <property type="entry name" value="NE0471-like N-terminal domain"/>
    <property type="match status" value="1"/>
</dbReference>
<reference evidence="2" key="1">
    <citation type="submission" date="2017-02" db="EMBL/GenBank/DDBJ databases">
        <authorList>
            <person name="Daims H."/>
        </authorList>
    </citation>
    <scope>NUCLEOTIDE SEQUENCE [LARGE SCALE GENOMIC DNA]</scope>
</reference>
<keyword evidence="2" id="KW-1185">Reference proteome</keyword>
<organism evidence="1 2">
    <name type="scientific">Crenothrix polyspora</name>
    <dbReference type="NCBI Taxonomy" id="360316"/>
    <lineage>
        <taxon>Bacteria</taxon>
        <taxon>Pseudomonadati</taxon>
        <taxon>Pseudomonadota</taxon>
        <taxon>Gammaproteobacteria</taxon>
        <taxon>Methylococcales</taxon>
        <taxon>Crenotrichaceae</taxon>
        <taxon>Crenothrix</taxon>
    </lineage>
</organism>
<name>A0A1R4HJI4_9GAMM</name>
<dbReference type="RefSeq" id="WP_087145108.1">
    <property type="nucleotide sequence ID" value="NZ_FUKI01000166.1"/>
</dbReference>
<sequence length="82" mass="9506">MNIAEIIPQDDYLLYIKAEDGQVGLFDIKPYLDSDVFAPLKDRGEFERIYNGKYFIEWDCGADISADTIQARWKNLGLPFVR</sequence>
<dbReference type="Pfam" id="PF10387">
    <property type="entry name" value="DUF2442"/>
    <property type="match status" value="1"/>
</dbReference>
<accession>A0A1R4HJI4</accession>